<accession>A0A2P6NCP4</accession>
<gene>
    <name evidence="12" type="ORF">PROFUN_10823</name>
</gene>
<evidence type="ECO:0000256" key="6">
    <source>
        <dbReference type="ARBA" id="ARBA00023235"/>
    </source>
</evidence>
<dbReference type="GO" id="GO:0034976">
    <property type="term" value="P:response to endoplasmic reticulum stress"/>
    <property type="evidence" value="ECO:0007669"/>
    <property type="project" value="TreeGrafter"/>
</dbReference>
<dbReference type="InterPro" id="IPR017937">
    <property type="entry name" value="Thioredoxin_CS"/>
</dbReference>
<keyword evidence="9" id="KW-0472">Membrane</keyword>
<dbReference type="SUPFAM" id="SSF52833">
    <property type="entry name" value="Thioredoxin-like"/>
    <property type="match status" value="2"/>
</dbReference>
<feature type="domain" description="Thioredoxin" evidence="11">
    <location>
        <begin position="28"/>
        <end position="176"/>
    </location>
</feature>
<keyword evidence="5" id="KW-0256">Endoplasmic reticulum</keyword>
<dbReference type="Proteomes" id="UP000241769">
    <property type="component" value="Unassembled WGS sequence"/>
</dbReference>
<dbReference type="OrthoDB" id="10264505at2759"/>
<keyword evidence="7" id="KW-0676">Redox-active center</keyword>
<evidence type="ECO:0000256" key="5">
    <source>
        <dbReference type="ARBA" id="ARBA00022824"/>
    </source>
</evidence>
<organism evidence="12 13">
    <name type="scientific">Planoprotostelium fungivorum</name>
    <dbReference type="NCBI Taxonomy" id="1890364"/>
    <lineage>
        <taxon>Eukaryota</taxon>
        <taxon>Amoebozoa</taxon>
        <taxon>Evosea</taxon>
        <taxon>Variosea</taxon>
        <taxon>Cavosteliida</taxon>
        <taxon>Cavosteliaceae</taxon>
        <taxon>Planoprotostelium</taxon>
    </lineage>
</organism>
<dbReference type="GO" id="GO:0003756">
    <property type="term" value="F:protein disulfide isomerase activity"/>
    <property type="evidence" value="ECO:0007669"/>
    <property type="project" value="UniProtKB-EC"/>
</dbReference>
<evidence type="ECO:0000256" key="3">
    <source>
        <dbReference type="ARBA" id="ARBA00006347"/>
    </source>
</evidence>
<dbReference type="InterPro" id="IPR013766">
    <property type="entry name" value="Thioredoxin_domain"/>
</dbReference>
<evidence type="ECO:0000256" key="4">
    <source>
        <dbReference type="ARBA" id="ARBA00012723"/>
    </source>
</evidence>
<feature type="transmembrane region" description="Helical" evidence="9">
    <location>
        <begin position="360"/>
        <end position="382"/>
    </location>
</feature>
<dbReference type="PROSITE" id="PS00194">
    <property type="entry name" value="THIOREDOXIN_1"/>
    <property type="match status" value="1"/>
</dbReference>
<dbReference type="PANTHER" id="PTHR18929">
    <property type="entry name" value="PROTEIN DISULFIDE ISOMERASE"/>
    <property type="match status" value="1"/>
</dbReference>
<dbReference type="EMBL" id="MDYQ01000120">
    <property type="protein sequence ID" value="PRP81723.1"/>
    <property type="molecule type" value="Genomic_DNA"/>
</dbReference>
<dbReference type="GO" id="GO:0006457">
    <property type="term" value="P:protein folding"/>
    <property type="evidence" value="ECO:0007669"/>
    <property type="project" value="TreeGrafter"/>
</dbReference>
<dbReference type="InterPro" id="IPR036249">
    <property type="entry name" value="Thioredoxin-like_sf"/>
</dbReference>
<evidence type="ECO:0000256" key="10">
    <source>
        <dbReference type="SAM" id="SignalP"/>
    </source>
</evidence>
<dbReference type="FunCoup" id="A0A2P6NCP4">
    <property type="interactions" value="134"/>
</dbReference>
<dbReference type="EC" id="5.3.4.1" evidence="4"/>
<dbReference type="Gene3D" id="3.40.30.10">
    <property type="entry name" value="Glutaredoxin"/>
    <property type="match status" value="2"/>
</dbReference>
<feature type="region of interest" description="Disordered" evidence="8">
    <location>
        <begin position="390"/>
        <end position="413"/>
    </location>
</feature>
<feature type="chain" id="PRO_5015140179" description="protein disulfide-isomerase" evidence="10">
    <location>
        <begin position="36"/>
        <end position="413"/>
    </location>
</feature>
<keyword evidence="10" id="KW-0732">Signal</keyword>
<name>A0A2P6NCP4_9EUKA</name>
<dbReference type="InParanoid" id="A0A2P6NCP4"/>
<keyword evidence="13" id="KW-1185">Reference proteome</keyword>
<dbReference type="PROSITE" id="PS51352">
    <property type="entry name" value="THIOREDOXIN_2"/>
    <property type="match status" value="1"/>
</dbReference>
<feature type="signal peptide" evidence="10">
    <location>
        <begin position="1"/>
        <end position="35"/>
    </location>
</feature>
<reference evidence="12 13" key="1">
    <citation type="journal article" date="2018" name="Genome Biol. Evol.">
        <title>Multiple Roots of Fruiting Body Formation in Amoebozoa.</title>
        <authorList>
            <person name="Hillmann F."/>
            <person name="Forbes G."/>
            <person name="Novohradska S."/>
            <person name="Ferling I."/>
            <person name="Riege K."/>
            <person name="Groth M."/>
            <person name="Westermann M."/>
            <person name="Marz M."/>
            <person name="Spaller T."/>
            <person name="Winckler T."/>
            <person name="Schaap P."/>
            <person name="Glockner G."/>
        </authorList>
    </citation>
    <scope>NUCLEOTIDE SEQUENCE [LARGE SCALE GENOMIC DNA]</scope>
    <source>
        <strain evidence="12 13">Jena</strain>
    </source>
</reference>
<evidence type="ECO:0000256" key="1">
    <source>
        <dbReference type="ARBA" id="ARBA00001182"/>
    </source>
</evidence>
<dbReference type="AlphaFoldDB" id="A0A2P6NCP4"/>
<keyword evidence="6 12" id="KW-0413">Isomerase</keyword>
<evidence type="ECO:0000259" key="11">
    <source>
        <dbReference type="PROSITE" id="PS51352"/>
    </source>
</evidence>
<dbReference type="PANTHER" id="PTHR18929:SF132">
    <property type="entry name" value="PROTEIN DISULFIDE-ISOMERASE A3"/>
    <property type="match status" value="1"/>
</dbReference>
<comment type="similarity">
    <text evidence="3">Belongs to the protein disulfide isomerase family.</text>
</comment>
<evidence type="ECO:0000256" key="8">
    <source>
        <dbReference type="SAM" id="MobiDB-lite"/>
    </source>
</evidence>
<evidence type="ECO:0000313" key="13">
    <source>
        <dbReference type="Proteomes" id="UP000241769"/>
    </source>
</evidence>
<proteinExistence type="inferred from homology"/>
<dbReference type="Pfam" id="PF13848">
    <property type="entry name" value="Thioredoxin_6"/>
    <property type="match status" value="1"/>
</dbReference>
<keyword evidence="9" id="KW-0812">Transmembrane</keyword>
<protein>
    <recommendedName>
        <fullName evidence="4">protein disulfide-isomerase</fullName>
        <ecNumber evidence="4">5.3.4.1</ecNumber>
    </recommendedName>
</protein>
<dbReference type="Pfam" id="PF00085">
    <property type="entry name" value="Thioredoxin"/>
    <property type="match status" value="1"/>
</dbReference>
<sequence length="413" mass="46334">MFIAHINDSLSGSMVSDNKTSRLLLFFLLLGAAVSQEVITLTQTNFEENVNNGIWLIDFYAPWCGHCKKLAPVWEATAKELDKESIDVKLGKVDCTSEMVTESRYKEGKAVKEYKGPRLQEALVNHCKRISSPSVQTLTENEALFRVDELRMKGVVMAIVGEATEAFKSVAENHLEVPFLSLPQSLSASLGEKYGLKSGDIAAFNDVNGDRPYVYQSGDLNQWVDENKLNIFSWLEMDNYPVLLDSGRPLVIGFLGRDEESKQLRKSLKSAAIEDREEGRRFVMCVMDVTKKGHMRFLEELGVTQYPSVLILTLKHELVYPYEGGSFTEGDMKKFLGDFSAGNLSSRGIGGLSGFLRRNLWFVVGGLVALLCAFIFGIYYFIDDDETVPSRREPQSLQPEKESEEVVEGKKDK</sequence>
<keyword evidence="9" id="KW-1133">Transmembrane helix</keyword>
<evidence type="ECO:0000256" key="9">
    <source>
        <dbReference type="SAM" id="Phobius"/>
    </source>
</evidence>
<evidence type="ECO:0000256" key="7">
    <source>
        <dbReference type="ARBA" id="ARBA00023284"/>
    </source>
</evidence>
<comment type="caution">
    <text evidence="12">The sequence shown here is derived from an EMBL/GenBank/DDBJ whole genome shotgun (WGS) entry which is preliminary data.</text>
</comment>
<dbReference type="STRING" id="1890364.A0A2P6NCP4"/>
<evidence type="ECO:0000313" key="12">
    <source>
        <dbReference type="EMBL" id="PRP81723.1"/>
    </source>
</evidence>
<dbReference type="GO" id="GO:0005788">
    <property type="term" value="C:endoplasmic reticulum lumen"/>
    <property type="evidence" value="ECO:0007669"/>
    <property type="project" value="UniProtKB-SubCell"/>
</dbReference>
<comment type="subcellular location">
    <subcellularLocation>
        <location evidence="2">Endoplasmic reticulum lumen</location>
    </subcellularLocation>
</comment>
<comment type="catalytic activity">
    <reaction evidence="1">
        <text>Catalyzes the rearrangement of -S-S- bonds in proteins.</text>
        <dbReference type="EC" id="5.3.4.1"/>
    </reaction>
</comment>
<evidence type="ECO:0000256" key="2">
    <source>
        <dbReference type="ARBA" id="ARBA00004319"/>
    </source>
</evidence>